<dbReference type="PRINTS" id="PR00738">
    <property type="entry name" value="GLHYDRLASE20"/>
</dbReference>
<feature type="domain" description="Glycoside hydrolase family 20 catalytic" evidence="10">
    <location>
        <begin position="199"/>
        <end position="543"/>
    </location>
</feature>
<feature type="active site" description="Proton donor" evidence="6">
    <location>
        <position position="375"/>
    </location>
</feature>
<dbReference type="Pfam" id="PF00728">
    <property type="entry name" value="Glyco_hydro_20"/>
    <property type="match status" value="1"/>
</dbReference>
<name>A0A812SA40_9DINO</name>
<evidence type="ECO:0000256" key="2">
    <source>
        <dbReference type="ARBA" id="ARBA00006285"/>
    </source>
</evidence>
<evidence type="ECO:0000256" key="5">
    <source>
        <dbReference type="ARBA" id="ARBA00023295"/>
    </source>
</evidence>
<evidence type="ECO:0000313" key="13">
    <source>
        <dbReference type="EMBL" id="CAE7467301.1"/>
    </source>
</evidence>
<dbReference type="SUPFAM" id="SSF48452">
    <property type="entry name" value="TPR-like"/>
    <property type="match status" value="1"/>
</dbReference>
<dbReference type="OrthoDB" id="550558at2759"/>
<evidence type="ECO:0000256" key="1">
    <source>
        <dbReference type="ARBA" id="ARBA00001231"/>
    </source>
</evidence>
<evidence type="ECO:0000259" key="10">
    <source>
        <dbReference type="Pfam" id="PF00728"/>
    </source>
</evidence>
<dbReference type="PANTHER" id="PTHR22600:SF57">
    <property type="entry name" value="BETA-N-ACETYLHEXOSAMINIDASE"/>
    <property type="match status" value="1"/>
</dbReference>
<dbReference type="PANTHER" id="PTHR22600">
    <property type="entry name" value="BETA-HEXOSAMINIDASE"/>
    <property type="match status" value="1"/>
</dbReference>
<keyword evidence="14" id="KW-1185">Reference proteome</keyword>
<dbReference type="GO" id="GO:0016020">
    <property type="term" value="C:membrane"/>
    <property type="evidence" value="ECO:0007669"/>
    <property type="project" value="TreeGrafter"/>
</dbReference>
<dbReference type="Gene3D" id="3.30.379.10">
    <property type="entry name" value="Chitobiase/beta-hexosaminidase domain 2-like"/>
    <property type="match status" value="1"/>
</dbReference>
<dbReference type="InterPro" id="IPR015882">
    <property type="entry name" value="HEX_bac_N"/>
</dbReference>
<dbReference type="Gene3D" id="3.20.20.80">
    <property type="entry name" value="Glycosidases"/>
    <property type="match status" value="1"/>
</dbReference>
<proteinExistence type="inferred from homology"/>
<keyword evidence="7" id="KW-0175">Coiled coil</keyword>
<dbReference type="CDD" id="cd06563">
    <property type="entry name" value="GH20_chitobiase-like"/>
    <property type="match status" value="1"/>
</dbReference>
<dbReference type="InterPro" id="IPR019734">
    <property type="entry name" value="TPR_rpt"/>
</dbReference>
<dbReference type="SUPFAM" id="SSF55545">
    <property type="entry name" value="beta-N-acetylhexosaminidase-like domain"/>
    <property type="match status" value="1"/>
</dbReference>
<dbReference type="InterPro" id="IPR029052">
    <property type="entry name" value="Metallo-depent_PP-like"/>
</dbReference>
<feature type="region of interest" description="Disordered" evidence="8">
    <location>
        <begin position="1222"/>
        <end position="1257"/>
    </location>
</feature>
<feature type="compositionally biased region" description="Acidic residues" evidence="8">
    <location>
        <begin position="1245"/>
        <end position="1257"/>
    </location>
</feature>
<evidence type="ECO:0000313" key="14">
    <source>
        <dbReference type="Proteomes" id="UP000604046"/>
    </source>
</evidence>
<dbReference type="InterPro" id="IPR002939">
    <property type="entry name" value="DnaJ_C"/>
</dbReference>
<feature type="compositionally biased region" description="Basic and acidic residues" evidence="8">
    <location>
        <begin position="1059"/>
        <end position="1068"/>
    </location>
</feature>
<evidence type="ECO:0000256" key="3">
    <source>
        <dbReference type="ARBA" id="ARBA00012663"/>
    </source>
</evidence>
<dbReference type="EMBL" id="CAJNDS010002419">
    <property type="protein sequence ID" value="CAE7467301.1"/>
    <property type="molecule type" value="Genomic_DNA"/>
</dbReference>
<dbReference type="SUPFAM" id="SSF56300">
    <property type="entry name" value="Metallo-dependent phosphatases"/>
    <property type="match status" value="1"/>
</dbReference>
<dbReference type="InterPro" id="IPR011990">
    <property type="entry name" value="TPR-like_helical_dom_sf"/>
</dbReference>
<evidence type="ECO:0000256" key="6">
    <source>
        <dbReference type="PIRSR" id="PIRSR625705-1"/>
    </source>
</evidence>
<dbReference type="InterPro" id="IPR029018">
    <property type="entry name" value="Hex-like_dom2"/>
</dbReference>
<dbReference type="Pfam" id="PF01556">
    <property type="entry name" value="DnaJ_C"/>
    <property type="match status" value="1"/>
</dbReference>
<dbReference type="EC" id="3.2.1.52" evidence="3"/>
<keyword evidence="9" id="KW-0732">Signal</keyword>
<evidence type="ECO:0000259" key="12">
    <source>
        <dbReference type="Pfam" id="PF02838"/>
    </source>
</evidence>
<gene>
    <name evidence="13" type="primary">nahA</name>
    <name evidence="13" type="ORF">SNAT2548_LOCUS26127</name>
</gene>
<comment type="similarity">
    <text evidence="2">Belongs to the glycosyl hydrolase 20 family.</text>
</comment>
<organism evidence="13 14">
    <name type="scientific">Symbiodinium natans</name>
    <dbReference type="NCBI Taxonomy" id="878477"/>
    <lineage>
        <taxon>Eukaryota</taxon>
        <taxon>Sar</taxon>
        <taxon>Alveolata</taxon>
        <taxon>Dinophyceae</taxon>
        <taxon>Suessiales</taxon>
        <taxon>Symbiodiniaceae</taxon>
        <taxon>Symbiodinium</taxon>
    </lineage>
</organism>
<evidence type="ECO:0000256" key="7">
    <source>
        <dbReference type="SAM" id="Coils"/>
    </source>
</evidence>
<feature type="domain" description="Beta-hexosaminidase bacterial type N-terminal" evidence="12">
    <location>
        <begin position="72"/>
        <end position="196"/>
    </location>
</feature>
<dbReference type="SUPFAM" id="SSF51445">
    <property type="entry name" value="(Trans)glycosidases"/>
    <property type="match status" value="1"/>
</dbReference>
<protein>
    <recommendedName>
        <fullName evidence="3">beta-N-acetylhexosaminidase</fullName>
        <ecNumber evidence="3">3.2.1.52</ecNumber>
    </recommendedName>
</protein>
<dbReference type="InterPro" id="IPR015883">
    <property type="entry name" value="Glyco_hydro_20_cat"/>
</dbReference>
<dbReference type="CDD" id="cd00838">
    <property type="entry name" value="MPP_superfamily"/>
    <property type="match status" value="1"/>
</dbReference>
<dbReference type="InterPro" id="IPR025705">
    <property type="entry name" value="Beta_hexosaminidase_sua/sub"/>
</dbReference>
<dbReference type="GO" id="GO:0004563">
    <property type="term" value="F:beta-N-acetylhexosaminidase activity"/>
    <property type="evidence" value="ECO:0007669"/>
    <property type="project" value="UniProtKB-EC"/>
</dbReference>
<feature type="region of interest" description="Disordered" evidence="8">
    <location>
        <begin position="1029"/>
        <end position="1068"/>
    </location>
</feature>
<keyword evidence="4" id="KW-0378">Hydrolase</keyword>
<reference evidence="13" key="1">
    <citation type="submission" date="2021-02" db="EMBL/GenBank/DDBJ databases">
        <authorList>
            <person name="Dougan E. K."/>
            <person name="Rhodes N."/>
            <person name="Thang M."/>
            <person name="Chan C."/>
        </authorList>
    </citation>
    <scope>NUCLEOTIDE SEQUENCE</scope>
</reference>
<feature type="coiled-coil region" evidence="7">
    <location>
        <begin position="1283"/>
        <end position="1310"/>
    </location>
</feature>
<comment type="catalytic activity">
    <reaction evidence="1">
        <text>Hydrolysis of terminal non-reducing N-acetyl-D-hexosamine residues in N-acetyl-beta-D-hexosaminides.</text>
        <dbReference type="EC" id="3.2.1.52"/>
    </reaction>
</comment>
<dbReference type="SMART" id="SM00028">
    <property type="entry name" value="TPR"/>
    <property type="match status" value="4"/>
</dbReference>
<evidence type="ECO:0000256" key="8">
    <source>
        <dbReference type="SAM" id="MobiDB-lite"/>
    </source>
</evidence>
<feature type="compositionally biased region" description="Acidic residues" evidence="8">
    <location>
        <begin position="1048"/>
        <end position="1058"/>
    </location>
</feature>
<dbReference type="GO" id="GO:0030203">
    <property type="term" value="P:glycosaminoglycan metabolic process"/>
    <property type="evidence" value="ECO:0007669"/>
    <property type="project" value="TreeGrafter"/>
</dbReference>
<feature type="signal peptide" evidence="9">
    <location>
        <begin position="1"/>
        <end position="19"/>
    </location>
</feature>
<comment type="caution">
    <text evidence="13">The sequence shown here is derived from an EMBL/GenBank/DDBJ whole genome shotgun (WGS) entry which is preliminary data.</text>
</comment>
<keyword evidence="5" id="KW-0326">Glycosidase</keyword>
<dbReference type="InterPro" id="IPR017853">
    <property type="entry name" value="GH"/>
</dbReference>
<feature type="chain" id="PRO_5032317758" description="beta-N-acetylhexosaminidase" evidence="9">
    <location>
        <begin position="20"/>
        <end position="1900"/>
    </location>
</feature>
<dbReference type="Proteomes" id="UP000604046">
    <property type="component" value="Unassembled WGS sequence"/>
</dbReference>
<feature type="domain" description="Chaperone DnaJ C-terminal" evidence="11">
    <location>
        <begin position="665"/>
        <end position="782"/>
    </location>
</feature>
<evidence type="ECO:0000256" key="4">
    <source>
        <dbReference type="ARBA" id="ARBA00022801"/>
    </source>
</evidence>
<dbReference type="GO" id="GO:0005975">
    <property type="term" value="P:carbohydrate metabolic process"/>
    <property type="evidence" value="ECO:0007669"/>
    <property type="project" value="InterPro"/>
</dbReference>
<sequence>MKVFRVILLWQLHFQLILPSFCHKSSRSEGLASRNSAEKPELFGGLEVEGVSLIATRRLVSRSRTQDAEGHTLVPAPQSVELLSAPPVQLPLGSAVLVTGGTPEDLSSLKEHVLEVGKFTVASVFKPGLVIELKSEDVDGLEGVKGEAYKLDVADKRITLTSSTSHGFFNAMMTLRQLISVKDETVSIPQLHIQDAPMHEWRGLMLDVSRHFFSADEVKHLLRTMALFKLNRFHWHLSDDQGFRVPIAKYPKLTEVGAWRDGTQQGHSSGNIQRQRYGGFYTKDQIQDVVSYAESLHIMVVPETDLPGHAQAIVAAYPEFSNQDAINGAPQVMQTWGVSDYVLAPNDKTFAFVSDLVGEVSNLIKSEYYHVGGDEVSGRQWDSSPSALSFEQENRLASSRQIAGTFTQKAIEAANRVGRSGIVWDEALATGVALPQHSVVMIWRDWDNVPSKLRVAAQRGLPVVMCPHSATYLDFAQGPRDPYESQQGVVDLRKVYSLPLDGHGANVLGGQGQLWSEYISRGLDDLDFKAWPRGAAIAEATWCDHRRPGFDDFKRRIKARASNFKELGIELIACQTETAWSKKRALKIDLQLQEPGLYAFAASSREATRRQYDRDRDFATAGSEAPLFTGHVNGYSKRKDRAPFDATELMKKIQEHYKPPGREIDVEVRCKLEKFFYGGTKQVVRTRRIYRDFQEFHEDKQFRLDVPKGAAEPWECKMKGGDMNLEAQTDTLRFVVKSKPHKVLERRGGDLHVLREVRLRPDAHLQPFLQTAVSTVEGRTVLLWGQNPLYSQAASSSAVLHVSVEGEGIGDKGHLLLSARVAAKAGSQETRLIVVKTTYTKIQFYVGVPVPASVEDLQESIREVLQWPEDHPVTLRRSSSGLPFGEQSLLESEDSEVVLDCRAECVAEVPMSFRRARDLLAAMAAFAGTDAFEEGLSGCLQAVGTARHESLLRKLWEPACRSALLCGYEPTLEGLWKAAQRALWVLREEVDGETLQQRFAQFGFELRMPPKPRLPRRRKLPRPDVENFLVRNGLGPASWSDSLPDPGSETEPEEEAPDYEERKAQQCRENEEQEKAFLTFLRHGAAHAPDRRRAKRLGPFGAAAHPLMLRRAAHRAELASECSLELRPLFAGEPMQLFTKPTCFLQFYSNAGQAMHANPGQLQPTPMFAVAICCPSGAKKAGREEWMRLRHQLLPALKHLLLICLSRARSLLPRQLLPSPASSAGYAETGGVSVNSGKAQPTCDDGADESSEGEDNGEVIQLAKRRIEETRGQTCDFDDLDMLDELEEAAASIRKERREHRRRLRAARESWIRDAQREANQVPAEKSDVPQVSQVSPALWKQLATDAVKSGDFYLAQWYYSKEAECYGLPALQAAELTDTDTEHADDEATRCESHGNLHERAVVLSNRSLCLVRMRQPDAALRDARHAVSLRPDWGRAWSRVGAAAAATSASAEACEAWRKAVQLDCCEENLKGLEDACRRNPQSARNCKEQGNLALRGKDWGLAICCYTEALAAIPPQRLVEQSETVIQDDYSLLRSILFSNRSAAFAHVGRWQAAVRDAKCAVAEGQSYPKAYCRLGVALLGCCENERAYVAFAMALRAEDRNMAASKGRQACLQLVPRWSSSAAAWRRRRFLRDAGRPRSRTRVYLLSELRFGQGANEAWVHGIHATKFLDDVLILTGNVADSFRALERGLTALRSKFRRIFFVPGNNEMWITPIEMERFPDSVCKFWAILELCDRLGVDVAPAAVCEGVYVVPLFSWYNAEFDLADPFPDPQLQHDKYAKWPMDPNHQVWRYMLALNRDYLQKPYHDTVITCSHFVPRSELPVVHEFSMAKASGCAELDDQLRQARSSCHVYGHSSKQCGKEIDGVIYLNAPHKGGGLEEPIPLDAQSLTLTPFLA</sequence>
<dbReference type="Pfam" id="PF02838">
    <property type="entry name" value="Glyco_hydro_20b"/>
    <property type="match status" value="1"/>
</dbReference>
<evidence type="ECO:0000256" key="9">
    <source>
        <dbReference type="SAM" id="SignalP"/>
    </source>
</evidence>
<evidence type="ECO:0000259" key="11">
    <source>
        <dbReference type="Pfam" id="PF01556"/>
    </source>
</evidence>
<dbReference type="Gene3D" id="1.25.40.10">
    <property type="entry name" value="Tetratricopeptide repeat domain"/>
    <property type="match status" value="2"/>
</dbReference>
<accession>A0A812SA40</accession>